<evidence type="ECO:0000313" key="5">
    <source>
        <dbReference type="EMBL" id="TQV81816.1"/>
    </source>
</evidence>
<dbReference type="InterPro" id="IPR000524">
    <property type="entry name" value="Tscrpt_reg_HTH_GntR"/>
</dbReference>
<comment type="caution">
    <text evidence="5">The sequence shown here is derived from an EMBL/GenBank/DDBJ whole genome shotgun (WGS) entry which is preliminary data.</text>
</comment>
<dbReference type="OrthoDB" id="7260290at2"/>
<keyword evidence="1" id="KW-0805">Transcription regulation</keyword>
<evidence type="ECO:0000256" key="3">
    <source>
        <dbReference type="ARBA" id="ARBA00023163"/>
    </source>
</evidence>
<feature type="domain" description="HTH gntR-type" evidence="4">
    <location>
        <begin position="18"/>
        <end position="85"/>
    </location>
</feature>
<organism evidence="5 6">
    <name type="scientific">Denitrobaculum tricleocarpae</name>
    <dbReference type="NCBI Taxonomy" id="2591009"/>
    <lineage>
        <taxon>Bacteria</taxon>
        <taxon>Pseudomonadati</taxon>
        <taxon>Pseudomonadota</taxon>
        <taxon>Alphaproteobacteria</taxon>
        <taxon>Rhodospirillales</taxon>
        <taxon>Rhodospirillaceae</taxon>
        <taxon>Denitrobaculum</taxon>
    </lineage>
</organism>
<dbReference type="Gene3D" id="1.20.120.530">
    <property type="entry name" value="GntR ligand-binding domain-like"/>
    <property type="match status" value="1"/>
</dbReference>
<reference evidence="5 6" key="1">
    <citation type="submission" date="2019-06" db="EMBL/GenBank/DDBJ databases">
        <title>Whole genome sequence for Rhodospirillaceae sp. R148.</title>
        <authorList>
            <person name="Wang G."/>
        </authorList>
    </citation>
    <scope>NUCLEOTIDE SEQUENCE [LARGE SCALE GENOMIC DNA]</scope>
    <source>
        <strain evidence="5 6">R148</strain>
    </source>
</reference>
<dbReference type="SUPFAM" id="SSF46785">
    <property type="entry name" value="Winged helix' DNA-binding domain"/>
    <property type="match status" value="1"/>
</dbReference>
<dbReference type="Pfam" id="PF00392">
    <property type="entry name" value="GntR"/>
    <property type="match status" value="1"/>
</dbReference>
<keyword evidence="3" id="KW-0804">Transcription</keyword>
<evidence type="ECO:0000256" key="1">
    <source>
        <dbReference type="ARBA" id="ARBA00023015"/>
    </source>
</evidence>
<evidence type="ECO:0000313" key="6">
    <source>
        <dbReference type="Proteomes" id="UP000315252"/>
    </source>
</evidence>
<dbReference type="InterPro" id="IPR008920">
    <property type="entry name" value="TF_FadR/GntR_C"/>
</dbReference>
<dbReference type="InterPro" id="IPR036390">
    <property type="entry name" value="WH_DNA-bd_sf"/>
</dbReference>
<dbReference type="PRINTS" id="PR00035">
    <property type="entry name" value="HTHGNTR"/>
</dbReference>
<sequence length="234" mass="26186">MSIETDIGPGLGRDARGKSSTQVAIEIIKKLILENKLPAGSSHLESELAKRLGMSRTPIREATLILEAQGLLEVKPRRGVKILALSTEDMTEIYQILTELEGLSAELAAKKDLTDEDFATAEHAIANMDKALELDEREAWAIADEVFHNELIRLGGNSRIASIVEMYNDQVRRVRSLTLYLRPSPTKSNDDHRNVLRAIRARDPERARSLHTAHRVQAGKILTELLQKFGFHHV</sequence>
<dbReference type="InterPro" id="IPR036388">
    <property type="entry name" value="WH-like_DNA-bd_sf"/>
</dbReference>
<name>A0A545TX61_9PROT</name>
<keyword evidence="2" id="KW-0238">DNA-binding</keyword>
<dbReference type="InterPro" id="IPR011711">
    <property type="entry name" value="GntR_C"/>
</dbReference>
<evidence type="ECO:0000259" key="4">
    <source>
        <dbReference type="PROSITE" id="PS50949"/>
    </source>
</evidence>
<dbReference type="SUPFAM" id="SSF48008">
    <property type="entry name" value="GntR ligand-binding domain-like"/>
    <property type="match status" value="1"/>
</dbReference>
<proteinExistence type="predicted"/>
<dbReference type="PANTHER" id="PTHR43537:SF24">
    <property type="entry name" value="GLUCONATE OPERON TRANSCRIPTIONAL REPRESSOR"/>
    <property type="match status" value="1"/>
</dbReference>
<dbReference type="SMART" id="SM00895">
    <property type="entry name" value="FCD"/>
    <property type="match status" value="1"/>
</dbReference>
<evidence type="ECO:0000256" key="2">
    <source>
        <dbReference type="ARBA" id="ARBA00023125"/>
    </source>
</evidence>
<keyword evidence="6" id="KW-1185">Reference proteome</keyword>
<dbReference type="SMART" id="SM00345">
    <property type="entry name" value="HTH_GNTR"/>
    <property type="match status" value="1"/>
</dbReference>
<dbReference type="Pfam" id="PF07729">
    <property type="entry name" value="FCD"/>
    <property type="match status" value="1"/>
</dbReference>
<dbReference type="PANTHER" id="PTHR43537">
    <property type="entry name" value="TRANSCRIPTIONAL REGULATOR, GNTR FAMILY"/>
    <property type="match status" value="1"/>
</dbReference>
<dbReference type="EMBL" id="VHSH01000002">
    <property type="protein sequence ID" value="TQV81816.1"/>
    <property type="molecule type" value="Genomic_DNA"/>
</dbReference>
<accession>A0A545TX61</accession>
<protein>
    <submittedName>
        <fullName evidence="5">GntR family transcriptional regulator</fullName>
    </submittedName>
</protein>
<dbReference type="CDD" id="cd07377">
    <property type="entry name" value="WHTH_GntR"/>
    <property type="match status" value="1"/>
</dbReference>
<dbReference type="RefSeq" id="WP_142895447.1">
    <property type="nucleotide sequence ID" value="NZ_ML660053.1"/>
</dbReference>
<dbReference type="Proteomes" id="UP000315252">
    <property type="component" value="Unassembled WGS sequence"/>
</dbReference>
<dbReference type="GO" id="GO:0003677">
    <property type="term" value="F:DNA binding"/>
    <property type="evidence" value="ECO:0007669"/>
    <property type="project" value="UniProtKB-KW"/>
</dbReference>
<dbReference type="Gene3D" id="1.10.10.10">
    <property type="entry name" value="Winged helix-like DNA-binding domain superfamily/Winged helix DNA-binding domain"/>
    <property type="match status" value="1"/>
</dbReference>
<dbReference type="PROSITE" id="PS50949">
    <property type="entry name" value="HTH_GNTR"/>
    <property type="match status" value="1"/>
</dbReference>
<dbReference type="AlphaFoldDB" id="A0A545TX61"/>
<gene>
    <name evidence="5" type="ORF">FKG95_06130</name>
</gene>
<dbReference type="GO" id="GO:0003700">
    <property type="term" value="F:DNA-binding transcription factor activity"/>
    <property type="evidence" value="ECO:0007669"/>
    <property type="project" value="InterPro"/>
</dbReference>